<gene>
    <name evidence="1" type="ORF">VB264_24895</name>
</gene>
<evidence type="ECO:0000313" key="2">
    <source>
        <dbReference type="Proteomes" id="UP001304671"/>
    </source>
</evidence>
<dbReference type="Proteomes" id="UP001304671">
    <property type="component" value="Unassembled WGS sequence"/>
</dbReference>
<accession>A0ABU5QV98</accession>
<organism evidence="1 2">
    <name type="scientific">Arcicella aquatica</name>
    <dbReference type="NCBI Taxonomy" id="217141"/>
    <lineage>
        <taxon>Bacteria</taxon>
        <taxon>Pseudomonadati</taxon>
        <taxon>Bacteroidota</taxon>
        <taxon>Cytophagia</taxon>
        <taxon>Cytophagales</taxon>
        <taxon>Flectobacillaceae</taxon>
        <taxon>Arcicella</taxon>
    </lineage>
</organism>
<evidence type="ECO:0000313" key="1">
    <source>
        <dbReference type="EMBL" id="MEA5261053.1"/>
    </source>
</evidence>
<proteinExistence type="predicted"/>
<protein>
    <recommendedName>
        <fullName evidence="3">Polyketide cyclase/dehydrase/lipid transport protein</fullName>
    </recommendedName>
</protein>
<name>A0ABU5QV98_9BACT</name>
<dbReference type="EMBL" id="JAYFUL010000095">
    <property type="protein sequence ID" value="MEA5261053.1"/>
    <property type="molecule type" value="Genomic_DNA"/>
</dbReference>
<reference evidence="1 2" key="1">
    <citation type="submission" date="2023-12" db="EMBL/GenBank/DDBJ databases">
        <title>Novel species of the genus Arcicella isolated from rivers.</title>
        <authorList>
            <person name="Lu H."/>
        </authorList>
    </citation>
    <scope>NUCLEOTIDE SEQUENCE [LARGE SCALE GENOMIC DNA]</scope>
    <source>
        <strain evidence="1 2">LMG 21963</strain>
    </source>
</reference>
<keyword evidence="2" id="KW-1185">Reference proteome</keyword>
<evidence type="ECO:0008006" key="3">
    <source>
        <dbReference type="Google" id="ProtNLM"/>
    </source>
</evidence>
<sequence>MGANQTEVTWTFEGSMPYPMNLMMLFYDMEGLIGKDLADGLKNLKVILEK</sequence>
<comment type="caution">
    <text evidence="1">The sequence shown here is derived from an EMBL/GenBank/DDBJ whole genome shotgun (WGS) entry which is preliminary data.</text>
</comment>
<dbReference type="RefSeq" id="WP_323254095.1">
    <property type="nucleotide sequence ID" value="NZ_JAYFUL010000095.1"/>
</dbReference>